<organism evidence="1 2">
    <name type="scientific">Corallincola spongiicola</name>
    <dbReference type="NCBI Taxonomy" id="2520508"/>
    <lineage>
        <taxon>Bacteria</taxon>
        <taxon>Pseudomonadati</taxon>
        <taxon>Pseudomonadota</taxon>
        <taxon>Gammaproteobacteria</taxon>
        <taxon>Alteromonadales</taxon>
        <taxon>Psychromonadaceae</taxon>
        <taxon>Corallincola</taxon>
    </lineage>
</organism>
<protein>
    <recommendedName>
        <fullName evidence="3">Immunity protein 30 domain-containing protein</fullName>
    </recommendedName>
</protein>
<proteinExistence type="predicted"/>
<evidence type="ECO:0000313" key="1">
    <source>
        <dbReference type="EMBL" id="TAA42570.1"/>
    </source>
</evidence>
<keyword evidence="2" id="KW-1185">Reference proteome</keyword>
<comment type="caution">
    <text evidence="1">The sequence shown here is derived from an EMBL/GenBank/DDBJ whole genome shotgun (WGS) entry which is preliminary data.</text>
</comment>
<gene>
    <name evidence="1" type="ORF">EXY25_14860</name>
</gene>
<dbReference type="EMBL" id="SHLY01000006">
    <property type="protein sequence ID" value="TAA42570.1"/>
    <property type="molecule type" value="Genomic_DNA"/>
</dbReference>
<dbReference type="Proteomes" id="UP000292544">
    <property type="component" value="Unassembled WGS sequence"/>
</dbReference>
<reference evidence="2" key="1">
    <citation type="submission" date="2019-02" db="EMBL/GenBank/DDBJ databases">
        <title>Draft genome sequence of Muricauda sp. 176CP4-71.</title>
        <authorList>
            <person name="Park J.-S."/>
        </authorList>
    </citation>
    <scope>NUCLEOTIDE SEQUENCE [LARGE SCALE GENOMIC DNA]</scope>
    <source>
        <strain evidence="2">176GS2-150</strain>
    </source>
</reference>
<evidence type="ECO:0000313" key="2">
    <source>
        <dbReference type="Proteomes" id="UP000292544"/>
    </source>
</evidence>
<name>A0ABY1WLT7_9GAMM</name>
<sequence length="135" mass="15097">MRDISDIIRDLDEFKPVNDDWSALDLLIDEAIEANSPQLITPLLSILERNQSHDGFGVFWSIVHGLESMDGYEAELKNSVLRKPHELSVVMLNRLVNSSVSDIAGTPINALIEQVAMDVNVPEDIRETAKDLLDD</sequence>
<accession>A0ABY1WLT7</accession>
<evidence type="ECO:0008006" key="3">
    <source>
        <dbReference type="Google" id="ProtNLM"/>
    </source>
</evidence>